<name>A0ABP1BPS8_9BRYO</name>
<evidence type="ECO:0000313" key="2">
    <source>
        <dbReference type="EMBL" id="CAK9878017.1"/>
    </source>
</evidence>
<evidence type="ECO:0000313" key="3">
    <source>
        <dbReference type="Proteomes" id="UP001497522"/>
    </source>
</evidence>
<proteinExistence type="predicted"/>
<feature type="compositionally biased region" description="Pro residues" evidence="1">
    <location>
        <begin position="193"/>
        <end position="202"/>
    </location>
</feature>
<organism evidence="2 3">
    <name type="scientific">Sphagnum jensenii</name>
    <dbReference type="NCBI Taxonomy" id="128206"/>
    <lineage>
        <taxon>Eukaryota</taxon>
        <taxon>Viridiplantae</taxon>
        <taxon>Streptophyta</taxon>
        <taxon>Embryophyta</taxon>
        <taxon>Bryophyta</taxon>
        <taxon>Sphagnophytina</taxon>
        <taxon>Sphagnopsida</taxon>
        <taxon>Sphagnales</taxon>
        <taxon>Sphagnaceae</taxon>
        <taxon>Sphagnum</taxon>
    </lineage>
</organism>
<protein>
    <recommendedName>
        <fullName evidence="4">LAGLIDADG homing endonuclease</fullName>
    </recommendedName>
</protein>
<accession>A0ABP1BPS8</accession>
<evidence type="ECO:0000256" key="1">
    <source>
        <dbReference type="SAM" id="MobiDB-lite"/>
    </source>
</evidence>
<evidence type="ECO:0008006" key="4">
    <source>
        <dbReference type="Google" id="ProtNLM"/>
    </source>
</evidence>
<keyword evidence="3" id="KW-1185">Reference proteome</keyword>
<gene>
    <name evidence="2" type="ORF">CSSPJE1EN2_LOCUS19842</name>
</gene>
<reference evidence="2" key="1">
    <citation type="submission" date="2024-03" db="EMBL/GenBank/DDBJ databases">
        <authorList>
            <consortium name="ELIXIR-Norway"/>
            <consortium name="Elixir Norway"/>
        </authorList>
    </citation>
    <scope>NUCLEOTIDE SEQUENCE</scope>
</reference>
<dbReference type="EMBL" id="OZ023707">
    <property type="protein sequence ID" value="CAK9878017.1"/>
    <property type="molecule type" value="Genomic_DNA"/>
</dbReference>
<feature type="region of interest" description="Disordered" evidence="1">
    <location>
        <begin position="183"/>
        <end position="202"/>
    </location>
</feature>
<sequence length="202" mass="22555">MWKNIVAALLNVRPGLTKANPTNKTETLKQPFFGNSLILNTSGTSLGIGGRREGYAFTRSGCSRVKDLWNLKDNEWKSLSELGMNYHASNKRCKDAIIGNIPWRPDECTGHIRAGDWISSRAPNPGTPLDWIYFVLESDQSKANVIEFQKNTPSGRIQALTHQVPTLSTANYRPIRVLSQERSESTLKVTKDPPAPGKKPFF</sequence>
<dbReference type="Proteomes" id="UP001497522">
    <property type="component" value="Chromosome 6"/>
</dbReference>